<keyword evidence="1" id="KW-0812">Transmembrane</keyword>
<proteinExistence type="predicted"/>
<evidence type="ECO:0000256" key="1">
    <source>
        <dbReference type="SAM" id="Phobius"/>
    </source>
</evidence>
<gene>
    <name evidence="2" type="ORF">A5810_003166</name>
</gene>
<name>A0A242AMW9_ENTFC</name>
<reference evidence="2 3" key="1">
    <citation type="submission" date="2017-05" db="EMBL/GenBank/DDBJ databases">
        <title>The Genome Sequence of Enterococcus faecium 7H8_DIV0219.</title>
        <authorList>
            <consortium name="The Broad Institute Genomics Platform"/>
            <consortium name="The Broad Institute Genomic Center for Infectious Diseases"/>
            <person name="Earl A."/>
            <person name="Manson A."/>
            <person name="Schwartman J."/>
            <person name="Gilmore M."/>
            <person name="Abouelleil A."/>
            <person name="Cao P."/>
            <person name="Chapman S."/>
            <person name="Cusick C."/>
            <person name="Shea T."/>
            <person name="Young S."/>
            <person name="Neafsey D."/>
            <person name="Nusbaum C."/>
            <person name="Birren B."/>
        </authorList>
    </citation>
    <scope>NUCLEOTIDE SEQUENCE [LARGE SCALE GENOMIC DNA]</scope>
    <source>
        <strain evidence="2 3">7H8_DIV0219</strain>
    </source>
</reference>
<protein>
    <submittedName>
        <fullName evidence="2">Uncharacterized protein</fullName>
    </submittedName>
</protein>
<keyword evidence="1" id="KW-1133">Transmembrane helix</keyword>
<accession>A0A242AMW9</accession>
<feature type="transmembrane region" description="Helical" evidence="1">
    <location>
        <begin position="12"/>
        <end position="36"/>
    </location>
</feature>
<dbReference type="Proteomes" id="UP000194885">
    <property type="component" value="Unassembled WGS sequence"/>
</dbReference>
<evidence type="ECO:0000313" key="2">
    <source>
        <dbReference type="EMBL" id="OTN82306.1"/>
    </source>
</evidence>
<dbReference type="EMBL" id="NGKW01000034">
    <property type="protein sequence ID" value="OTN82306.1"/>
    <property type="molecule type" value="Genomic_DNA"/>
</dbReference>
<keyword evidence="1" id="KW-0472">Membrane</keyword>
<comment type="caution">
    <text evidence="2">The sequence shown here is derived from an EMBL/GenBank/DDBJ whole genome shotgun (WGS) entry which is preliminary data.</text>
</comment>
<dbReference type="RefSeq" id="WP_086324047.1">
    <property type="nucleotide sequence ID" value="NZ_NGKW01000034.1"/>
</dbReference>
<sequence length="142" mass="16298">MEKKKLEQVKGIILVILYCLVLPITMIGFKLLPYIIANDTTIDLKSFVLTILTHPFQTFLEIYQSNYMLAFFIVQLIVLIVLYVFLHPTKRQPYEVVGKTNPVHGSAYWGEESELEVPEKVHLISQGAMKKILKESMKGKAK</sequence>
<evidence type="ECO:0000313" key="3">
    <source>
        <dbReference type="Proteomes" id="UP000194885"/>
    </source>
</evidence>
<feature type="transmembrane region" description="Helical" evidence="1">
    <location>
        <begin position="67"/>
        <end position="86"/>
    </location>
</feature>
<dbReference type="AlphaFoldDB" id="A0A242AMW9"/>
<organism evidence="2 3">
    <name type="scientific">Enterococcus faecium</name>
    <name type="common">Streptococcus faecium</name>
    <dbReference type="NCBI Taxonomy" id="1352"/>
    <lineage>
        <taxon>Bacteria</taxon>
        <taxon>Bacillati</taxon>
        <taxon>Bacillota</taxon>
        <taxon>Bacilli</taxon>
        <taxon>Lactobacillales</taxon>
        <taxon>Enterococcaceae</taxon>
        <taxon>Enterococcus</taxon>
    </lineage>
</organism>